<dbReference type="Proteomes" id="UP000314294">
    <property type="component" value="Unassembled WGS sequence"/>
</dbReference>
<keyword evidence="2" id="KW-1185">Reference proteome</keyword>
<evidence type="ECO:0000313" key="2">
    <source>
        <dbReference type="Proteomes" id="UP000314294"/>
    </source>
</evidence>
<proteinExistence type="predicted"/>
<reference evidence="1 2" key="1">
    <citation type="submission" date="2019-03" db="EMBL/GenBank/DDBJ databases">
        <title>First draft genome of Liparis tanakae, snailfish: a comprehensive survey of snailfish specific genes.</title>
        <authorList>
            <person name="Kim W."/>
            <person name="Song I."/>
            <person name="Jeong J.-H."/>
            <person name="Kim D."/>
            <person name="Kim S."/>
            <person name="Ryu S."/>
            <person name="Song J.Y."/>
            <person name="Lee S.K."/>
        </authorList>
    </citation>
    <scope>NUCLEOTIDE SEQUENCE [LARGE SCALE GENOMIC DNA]</scope>
    <source>
        <tissue evidence="1">Muscle</tissue>
    </source>
</reference>
<evidence type="ECO:0000313" key="1">
    <source>
        <dbReference type="EMBL" id="TNN87289.1"/>
    </source>
</evidence>
<sequence length="142" mass="15560">MNSPGSRGLTTLRVNFSKEVRRPCSVSAGCCFGRGGGKQDRAAQLSNILAASGAPRHTSPTHFEPQESMLYLPGSLRFWLVRSKLCESRLMELGAPSARNSCQISCALEDTSWSGRRFRSCTANQNLQRHRISSQSNNGPET</sequence>
<name>A0A4Z2JAQ0_9TELE</name>
<dbReference type="EMBL" id="SRLO01000011">
    <property type="protein sequence ID" value="TNN87289.1"/>
    <property type="molecule type" value="Genomic_DNA"/>
</dbReference>
<gene>
    <name evidence="1" type="ORF">EYF80_002491</name>
</gene>
<organism evidence="1 2">
    <name type="scientific">Liparis tanakae</name>
    <name type="common">Tanaka's snailfish</name>
    <dbReference type="NCBI Taxonomy" id="230148"/>
    <lineage>
        <taxon>Eukaryota</taxon>
        <taxon>Metazoa</taxon>
        <taxon>Chordata</taxon>
        <taxon>Craniata</taxon>
        <taxon>Vertebrata</taxon>
        <taxon>Euteleostomi</taxon>
        <taxon>Actinopterygii</taxon>
        <taxon>Neopterygii</taxon>
        <taxon>Teleostei</taxon>
        <taxon>Neoteleostei</taxon>
        <taxon>Acanthomorphata</taxon>
        <taxon>Eupercaria</taxon>
        <taxon>Perciformes</taxon>
        <taxon>Cottioidei</taxon>
        <taxon>Cottales</taxon>
        <taxon>Liparidae</taxon>
        <taxon>Liparis</taxon>
    </lineage>
</organism>
<protein>
    <submittedName>
        <fullName evidence="1">Uncharacterized protein</fullName>
    </submittedName>
</protein>
<comment type="caution">
    <text evidence="1">The sequence shown here is derived from an EMBL/GenBank/DDBJ whole genome shotgun (WGS) entry which is preliminary data.</text>
</comment>
<accession>A0A4Z2JAQ0</accession>
<dbReference type="AlphaFoldDB" id="A0A4Z2JAQ0"/>